<proteinExistence type="predicted"/>
<dbReference type="EMBL" id="JACCBE010000001">
    <property type="protein sequence ID" value="NYD56095.1"/>
    <property type="molecule type" value="Genomic_DNA"/>
</dbReference>
<dbReference type="AlphaFoldDB" id="A0A7Y9JP84"/>
<sequence length="304" mass="34048">MDDGHVLVGHVRSRDWERLGYGLHRRTDSQDQWADLLAWQQVLDDSVAFSHLTAAAVHGWWLPPLPPLRPVFVATGRGQPRVRRPQLHMTRHPTPPPVLVVEGLRVTPPATTLVTCARDLGVLDLVVLADAALREGTTREEIEVAARRRRGSPRLHRALDLADPASESAWESMLRVLHVVCDVPVTSQHEVRDARRGFVARGDLWVLGSRTLQEYDGEGHREAGQYGDDRRRERRLGAAGWRRNGYTSGDVLNRAVGILRDADEALGREHDPGRVRAWHELLRGSLFSAAGSSALMARWRPDLV</sequence>
<organism evidence="1 2">
    <name type="scientific">Nocardioides marinisabuli</name>
    <dbReference type="NCBI Taxonomy" id="419476"/>
    <lineage>
        <taxon>Bacteria</taxon>
        <taxon>Bacillati</taxon>
        <taxon>Actinomycetota</taxon>
        <taxon>Actinomycetes</taxon>
        <taxon>Propionibacteriales</taxon>
        <taxon>Nocardioidaceae</taxon>
        <taxon>Nocardioides</taxon>
    </lineage>
</organism>
<keyword evidence="2" id="KW-1185">Reference proteome</keyword>
<name>A0A7Y9JP84_9ACTN</name>
<dbReference type="Proteomes" id="UP000516957">
    <property type="component" value="Unassembled WGS sequence"/>
</dbReference>
<evidence type="ECO:0000313" key="1">
    <source>
        <dbReference type="EMBL" id="NYD56095.1"/>
    </source>
</evidence>
<dbReference type="RefSeq" id="WP_179614036.1">
    <property type="nucleotide sequence ID" value="NZ_JACCBE010000001.1"/>
</dbReference>
<comment type="caution">
    <text evidence="1">The sequence shown here is derived from an EMBL/GenBank/DDBJ whole genome shotgun (WGS) entry which is preliminary data.</text>
</comment>
<accession>A0A7Y9JP84</accession>
<gene>
    <name evidence="1" type="ORF">BKA08_000333</name>
</gene>
<reference evidence="1 2" key="1">
    <citation type="submission" date="2020-07" db="EMBL/GenBank/DDBJ databases">
        <title>Sequencing the genomes of 1000 actinobacteria strains.</title>
        <authorList>
            <person name="Klenk H.-P."/>
        </authorList>
    </citation>
    <scope>NUCLEOTIDE SEQUENCE [LARGE SCALE GENOMIC DNA]</scope>
    <source>
        <strain evidence="1 2">DSM 18965</strain>
    </source>
</reference>
<evidence type="ECO:0000313" key="2">
    <source>
        <dbReference type="Proteomes" id="UP000516957"/>
    </source>
</evidence>
<protein>
    <submittedName>
        <fullName evidence="1">Uncharacterized protein</fullName>
    </submittedName>
</protein>